<feature type="domain" description="Mur ligase C-terminal" evidence="5">
    <location>
        <begin position="398"/>
        <end position="521"/>
    </location>
</feature>
<proteinExistence type="predicted"/>
<dbReference type="InterPro" id="IPR004101">
    <property type="entry name" value="Mur_ligase_C"/>
</dbReference>
<keyword evidence="3" id="KW-0067">ATP-binding</keyword>
<sequence>MASLTLIASLVVAGAFAFFAWKRALTYLHVFQQEEYDGGRFLGWLFHTITFDMRASSALAVLGIGFVSAEEPVLIGISLLLGAVTFVYFGWQEPDPRQVAKKKLVVTARAQRILIASGVLMAPIVATLVIWQVPLLVWIAPVQLIPFVLILGNLVLMPFEAREQKRFWTEAHDKLEKLKPTVVGITGSFGKTSVKHILGHLLSIQAPTLVTPGSVNTPMGVARIVREQLAPYHRFFVCEMGAYGPGSIARLCRLAPPDLALVTAIGPAHYERFKSLDTVAKTKFELAAAARTRGGTTVLAGQVLPFAAAKAFLGEGTDKVIVVGPETDARLKVLATRESREGVEADVVWDGKTYALKAPLHGLHHAGNMALAFAAACALGANPDDLVTALKSTPQIAHRLEVNPQPDGSIVIDDAYNSNPVGFAAALASLDLIVGAGGRRILVTPGMVELGDIHHDEHARLGAIAANHVDVLLPVIPDRIEAFVDAFRRAATDRPVIPCANFAEALAWLKTNVQAGDVVLFENDLPDLYERRLRL</sequence>
<dbReference type="InterPro" id="IPR013221">
    <property type="entry name" value="Mur_ligase_cen"/>
</dbReference>
<dbReference type="KEGG" id="blag:BLTE_28880"/>
<evidence type="ECO:0000256" key="1">
    <source>
        <dbReference type="ARBA" id="ARBA00022598"/>
    </source>
</evidence>
<keyword evidence="4" id="KW-0812">Transmembrane</keyword>
<organism evidence="7 8">
    <name type="scientific">Blastochloris tepida</name>
    <dbReference type="NCBI Taxonomy" id="2233851"/>
    <lineage>
        <taxon>Bacteria</taxon>
        <taxon>Pseudomonadati</taxon>
        <taxon>Pseudomonadota</taxon>
        <taxon>Alphaproteobacteria</taxon>
        <taxon>Hyphomicrobiales</taxon>
        <taxon>Blastochloridaceae</taxon>
        <taxon>Blastochloris</taxon>
    </lineage>
</organism>
<dbReference type="Proteomes" id="UP000266934">
    <property type="component" value="Chromosome"/>
</dbReference>
<dbReference type="PANTHER" id="PTHR43024">
    <property type="entry name" value="UDP-N-ACETYLMURAMOYL-TRIPEPTIDE--D-ALANYL-D-ALANINE LIGASE"/>
    <property type="match status" value="1"/>
</dbReference>
<dbReference type="Gene3D" id="3.40.1190.10">
    <property type="entry name" value="Mur-like, catalytic domain"/>
    <property type="match status" value="1"/>
</dbReference>
<keyword evidence="8" id="KW-1185">Reference proteome</keyword>
<dbReference type="GO" id="GO:0016881">
    <property type="term" value="F:acid-amino acid ligase activity"/>
    <property type="evidence" value="ECO:0007669"/>
    <property type="project" value="InterPro"/>
</dbReference>
<accession>A0A348G3S0</accession>
<keyword evidence="2" id="KW-0547">Nucleotide-binding</keyword>
<dbReference type="EMBL" id="AP018907">
    <property type="protein sequence ID" value="BBF94203.1"/>
    <property type="molecule type" value="Genomic_DNA"/>
</dbReference>
<evidence type="ECO:0000256" key="2">
    <source>
        <dbReference type="ARBA" id="ARBA00022741"/>
    </source>
</evidence>
<evidence type="ECO:0000313" key="8">
    <source>
        <dbReference type="Proteomes" id="UP000266934"/>
    </source>
</evidence>
<dbReference type="SUPFAM" id="SSF53244">
    <property type="entry name" value="MurD-like peptide ligases, peptide-binding domain"/>
    <property type="match status" value="1"/>
</dbReference>
<name>A0A348G3S0_9HYPH</name>
<dbReference type="Gene3D" id="3.90.190.20">
    <property type="entry name" value="Mur ligase, C-terminal domain"/>
    <property type="match status" value="1"/>
</dbReference>
<dbReference type="Pfam" id="PF08245">
    <property type="entry name" value="Mur_ligase_M"/>
    <property type="match status" value="1"/>
</dbReference>
<feature type="transmembrane region" description="Helical" evidence="4">
    <location>
        <begin position="112"/>
        <end position="131"/>
    </location>
</feature>
<evidence type="ECO:0000259" key="5">
    <source>
        <dbReference type="Pfam" id="PF02875"/>
    </source>
</evidence>
<dbReference type="InterPro" id="IPR051046">
    <property type="entry name" value="MurCDEF_CellWall_CoF430Synth"/>
</dbReference>
<feature type="transmembrane region" description="Helical" evidence="4">
    <location>
        <begin position="137"/>
        <end position="156"/>
    </location>
</feature>
<gene>
    <name evidence="7" type="ORF">BLTE_28880</name>
</gene>
<dbReference type="RefSeq" id="WP_197723238.1">
    <property type="nucleotide sequence ID" value="NZ_AP018907.1"/>
</dbReference>
<dbReference type="InterPro" id="IPR036615">
    <property type="entry name" value="Mur_ligase_C_dom_sf"/>
</dbReference>
<evidence type="ECO:0000256" key="4">
    <source>
        <dbReference type="SAM" id="Phobius"/>
    </source>
</evidence>
<protein>
    <submittedName>
        <fullName evidence="7">Mur ligase</fullName>
    </submittedName>
</protein>
<keyword evidence="4" id="KW-0472">Membrane</keyword>
<dbReference type="InterPro" id="IPR036565">
    <property type="entry name" value="Mur-like_cat_sf"/>
</dbReference>
<evidence type="ECO:0000313" key="7">
    <source>
        <dbReference type="EMBL" id="BBF94203.1"/>
    </source>
</evidence>
<dbReference type="AlphaFoldDB" id="A0A348G3S0"/>
<feature type="transmembrane region" description="Helical" evidence="4">
    <location>
        <begin position="73"/>
        <end position="91"/>
    </location>
</feature>
<keyword evidence="1 7" id="KW-0436">Ligase</keyword>
<evidence type="ECO:0000259" key="6">
    <source>
        <dbReference type="Pfam" id="PF08245"/>
    </source>
</evidence>
<dbReference type="GO" id="GO:0005524">
    <property type="term" value="F:ATP binding"/>
    <property type="evidence" value="ECO:0007669"/>
    <property type="project" value="UniProtKB-KW"/>
</dbReference>
<evidence type="ECO:0000256" key="3">
    <source>
        <dbReference type="ARBA" id="ARBA00022840"/>
    </source>
</evidence>
<reference evidence="7 8" key="1">
    <citation type="submission" date="2018-08" db="EMBL/GenBank/DDBJ databases">
        <title>Complete genome sequencing of Blastochloris tepida GI.</title>
        <authorList>
            <person name="Tsukatani Y."/>
            <person name="Mori H."/>
        </authorList>
    </citation>
    <scope>NUCLEOTIDE SEQUENCE [LARGE SCALE GENOMIC DNA]</scope>
    <source>
        <strain evidence="7 8">GI</strain>
    </source>
</reference>
<dbReference type="PANTHER" id="PTHR43024:SF1">
    <property type="entry name" value="UDP-N-ACETYLMURAMOYL-TRIPEPTIDE--D-ALANYL-D-ALANINE LIGASE"/>
    <property type="match status" value="1"/>
</dbReference>
<dbReference type="Pfam" id="PF02875">
    <property type="entry name" value="Mur_ligase_C"/>
    <property type="match status" value="1"/>
</dbReference>
<dbReference type="SUPFAM" id="SSF53623">
    <property type="entry name" value="MurD-like peptide ligases, catalytic domain"/>
    <property type="match status" value="1"/>
</dbReference>
<feature type="domain" description="Mur ligase central" evidence="6">
    <location>
        <begin position="185"/>
        <end position="376"/>
    </location>
</feature>
<keyword evidence="4" id="KW-1133">Transmembrane helix</keyword>